<keyword evidence="6 16" id="KW-0479">Metal-binding</keyword>
<keyword evidence="3 16" id="KW-1048">Host nucleus</keyword>
<evidence type="ECO:0000256" key="12">
    <source>
        <dbReference type="ARBA" id="ARBA00023163"/>
    </source>
</evidence>
<dbReference type="GO" id="GO:0052150">
    <property type="term" value="P:symbiont-mediated perturbation of host apoptosis"/>
    <property type="evidence" value="ECO:0007669"/>
    <property type="project" value="UniProtKB-KW"/>
</dbReference>
<evidence type="ECO:0000256" key="10">
    <source>
        <dbReference type="ARBA" id="ARBA00023125"/>
    </source>
</evidence>
<evidence type="ECO:0000313" key="18">
    <source>
        <dbReference type="EMBL" id="ATQ38091.1"/>
    </source>
</evidence>
<dbReference type="GO" id="GO:0006355">
    <property type="term" value="P:regulation of DNA-templated transcription"/>
    <property type="evidence" value="ECO:0007669"/>
    <property type="project" value="UniProtKB-UniRule"/>
</dbReference>
<comment type="subcellular location">
    <subcellularLocation>
        <location evidence="16 17">Host cytoplasm</location>
    </subcellularLocation>
    <subcellularLocation>
        <location evidence="16 17">Host nucleus</location>
    </subcellularLocation>
</comment>
<protein>
    <recommendedName>
        <fullName evidence="16 17">Protein E6</fullName>
    </recommendedName>
</protein>
<evidence type="ECO:0000256" key="8">
    <source>
        <dbReference type="ARBA" id="ARBA00022833"/>
    </source>
</evidence>
<comment type="similarity">
    <text evidence="1 16 17">Belongs to the papillomaviridae E6 protein family.</text>
</comment>
<evidence type="ECO:0000256" key="3">
    <source>
        <dbReference type="ARBA" id="ARBA00022562"/>
    </source>
</evidence>
<name>A0A2D2AKW2_9PAPI</name>
<dbReference type="GO" id="GO:0039648">
    <property type="term" value="P:symbiont-mediated perturbation of host ubiquitin-like protein modification"/>
    <property type="evidence" value="ECO:0007669"/>
    <property type="project" value="UniProtKB-UniRule"/>
</dbReference>
<keyword evidence="14 16" id="KW-0899">Viral immunoevasion</keyword>
<dbReference type="GO" id="GO:0042025">
    <property type="term" value="C:host cell nucleus"/>
    <property type="evidence" value="ECO:0007669"/>
    <property type="project" value="UniProtKB-SubCell"/>
</dbReference>
<comment type="caution">
    <text evidence="16">Lacks conserved residue(s) required for the propagation of feature annotation.</text>
</comment>
<evidence type="ECO:0000256" key="9">
    <source>
        <dbReference type="ARBA" id="ARBA00023015"/>
    </source>
</evidence>
<evidence type="ECO:0000256" key="4">
    <source>
        <dbReference type="ARBA" id="ARBA00022581"/>
    </source>
</evidence>
<accession>A0A2D2AKW2</accession>
<keyword evidence="9 16" id="KW-0805">Transcription regulation</keyword>
<reference evidence="18" key="1">
    <citation type="journal article" date="2018" name="MSphere">
        <title>Metagenomic Discovery of 83 New Human Papillomavirus Types in Patients with Immunodeficiency.</title>
        <authorList>
            <person name="Pastrana D.V."/>
            <person name="Peretti A."/>
            <person name="Welch N.L."/>
            <person name="Borgogna C."/>
            <person name="Olivero C."/>
            <person name="Badolato R."/>
            <person name="Notarangelo L.D."/>
            <person name="Gariglio M."/>
            <person name="FitzGerald P.C."/>
            <person name="McIntosh C.E."/>
            <person name="Reeves J."/>
            <person name="Starrett G.J."/>
            <person name="Bliskovsky V."/>
            <person name="Velez D."/>
            <person name="Brownell I."/>
            <person name="Yarchoan R."/>
            <person name="Wyvill K.M."/>
            <person name="Uldrick T.S."/>
            <person name="Maldarelli F."/>
            <person name="Lisco A."/>
            <person name="Sereti I."/>
            <person name="Gonzalez C.M."/>
            <person name="Androphy E.J."/>
            <person name="McBride A.A."/>
            <person name="Van Doorslaer K."/>
            <person name="Garcia F."/>
            <person name="Dvoretzky I."/>
            <person name="Liu J.S."/>
            <person name="Han J."/>
            <person name="Murphy P.M."/>
            <person name="McDermott D.H."/>
            <person name="Buck C.B."/>
        </authorList>
    </citation>
    <scope>NUCLEOTIDE SEQUENCE</scope>
    <source>
        <strain evidence="18">Beta01_m292c10</strain>
    </source>
</reference>
<dbReference type="GO" id="GO:0052170">
    <property type="term" value="P:symbiont-mediated suppression of host innate immune response"/>
    <property type="evidence" value="ECO:0007669"/>
    <property type="project" value="UniProtKB-KW"/>
</dbReference>
<dbReference type="Pfam" id="PF00518">
    <property type="entry name" value="E6"/>
    <property type="match status" value="1"/>
</dbReference>
<keyword evidence="7 16" id="KW-0863">Zinc-finger</keyword>
<comment type="function">
    <text evidence="16">Plays a major role in the induction and maintenance of cellular transformation. E6 associates with host UBE3A/E6-AP ubiquitin-protein ligase and modulates its activity. Protects host keratinocytes from apoptosis by mediating the degradation of host BAK1. May also inhibit host immune response.</text>
</comment>
<evidence type="ECO:0000256" key="17">
    <source>
        <dbReference type="RuleBase" id="RU363123"/>
    </source>
</evidence>
<dbReference type="HAMAP" id="MF_04006">
    <property type="entry name" value="HPV_E6"/>
    <property type="match status" value="1"/>
</dbReference>
<gene>
    <name evidence="16 18" type="primary">E6</name>
</gene>
<evidence type="ECO:0000256" key="15">
    <source>
        <dbReference type="ARBA" id="ARBA00023323"/>
    </source>
</evidence>
<keyword evidence="15 16" id="KW-1119">Modulation of host cell apoptosis by virus</keyword>
<dbReference type="GO" id="GO:0003677">
    <property type="term" value="F:DNA binding"/>
    <property type="evidence" value="ECO:0007669"/>
    <property type="project" value="UniProtKB-UniRule"/>
</dbReference>
<keyword evidence="13 16" id="KW-1035">Host cytoplasm</keyword>
<dbReference type="InterPro" id="IPR038575">
    <property type="entry name" value="E6_sf"/>
</dbReference>
<feature type="zinc finger region" evidence="16">
    <location>
        <begin position="26"/>
        <end position="62"/>
    </location>
</feature>
<evidence type="ECO:0000256" key="7">
    <source>
        <dbReference type="ARBA" id="ARBA00022771"/>
    </source>
</evidence>
<dbReference type="GO" id="GO:0039502">
    <property type="term" value="P:symbiont-mediated suppression of host type I interferon-mediated signaling pathway"/>
    <property type="evidence" value="ECO:0007669"/>
    <property type="project" value="UniProtKB-UniRule"/>
</dbReference>
<proteinExistence type="inferred from homology"/>
<keyword evidence="8 16" id="KW-0862">Zinc</keyword>
<keyword evidence="2 16" id="KW-0244">Early protein</keyword>
<keyword evidence="12 16" id="KW-0804">Transcription</keyword>
<dbReference type="Gene3D" id="3.30.240.40">
    <property type="entry name" value="E6 early regulatory protein"/>
    <property type="match status" value="2"/>
</dbReference>
<dbReference type="GO" id="GO:0008270">
    <property type="term" value="F:zinc ion binding"/>
    <property type="evidence" value="ECO:0007669"/>
    <property type="project" value="UniProtKB-KW"/>
</dbReference>
<dbReference type="GO" id="GO:0030430">
    <property type="term" value="C:host cell cytoplasm"/>
    <property type="evidence" value="ECO:0007669"/>
    <property type="project" value="UniProtKB-SubCell"/>
</dbReference>
<evidence type="ECO:0000256" key="11">
    <source>
        <dbReference type="ARBA" id="ARBA00023159"/>
    </source>
</evidence>
<evidence type="ECO:0000256" key="13">
    <source>
        <dbReference type="ARBA" id="ARBA00023200"/>
    </source>
</evidence>
<evidence type="ECO:0000256" key="2">
    <source>
        <dbReference type="ARBA" id="ARBA00022518"/>
    </source>
</evidence>
<keyword evidence="4 16" id="KW-0945">Host-virus interaction</keyword>
<keyword evidence="5 16" id="KW-1090">Inhibition of host innate immune response by virus</keyword>
<keyword evidence="11 16" id="KW-0010">Activator</keyword>
<feature type="zinc finger region" evidence="16">
    <location>
        <begin position="99"/>
        <end position="135"/>
    </location>
</feature>
<dbReference type="EMBL" id="MF588678">
    <property type="protein sequence ID" value="ATQ38091.1"/>
    <property type="molecule type" value="Genomic_DNA"/>
</dbReference>
<dbReference type="SUPFAM" id="SSF161229">
    <property type="entry name" value="E6 C-terminal domain-like"/>
    <property type="match status" value="2"/>
</dbReference>
<evidence type="ECO:0000256" key="1">
    <source>
        <dbReference type="ARBA" id="ARBA00006346"/>
    </source>
</evidence>
<evidence type="ECO:0000256" key="14">
    <source>
        <dbReference type="ARBA" id="ARBA00023280"/>
    </source>
</evidence>
<dbReference type="Proteomes" id="UP000289607">
    <property type="component" value="Segment"/>
</dbReference>
<dbReference type="InterPro" id="IPR001334">
    <property type="entry name" value="E6"/>
</dbReference>
<sequence>MESYPQSVAELARLLDIPVEDLLIPCNFCGNFLSFLELHEFDAKFLTLIWKDHLVFACCRCCCTASGFFEFQHFYEQSVIGRDIETVEQKTIFEVIVRCHQCLRLLDQIDKLDICGRRQHFHKVRGGWRGRCRFCK</sequence>
<evidence type="ECO:0000256" key="16">
    <source>
        <dbReference type="HAMAP-Rule" id="MF_04006"/>
    </source>
</evidence>
<dbReference type="GO" id="GO:0006351">
    <property type="term" value="P:DNA-templated transcription"/>
    <property type="evidence" value="ECO:0007669"/>
    <property type="project" value="UniProtKB-UniRule"/>
</dbReference>
<comment type="subunit">
    <text evidence="16">Forms homodimers. Interacts with ubiquitin-protein ligase UBE3A/E6-AP; this interaction stimulates UBE3A ubiquitin activity. Interacts with host BAK1.</text>
</comment>
<evidence type="ECO:0000256" key="6">
    <source>
        <dbReference type="ARBA" id="ARBA00022723"/>
    </source>
</evidence>
<organism evidence="18">
    <name type="scientific">Betapapillomavirus 1</name>
    <dbReference type="NCBI Taxonomy" id="337051"/>
    <lineage>
        <taxon>Viruses</taxon>
        <taxon>Monodnaviria</taxon>
        <taxon>Shotokuvirae</taxon>
        <taxon>Cossaviricota</taxon>
        <taxon>Papovaviricetes</taxon>
        <taxon>Zurhausenvirales</taxon>
        <taxon>Papillomaviridae</taxon>
        <taxon>Firstpapillomavirinae</taxon>
        <taxon>Betapapillomavirus</taxon>
    </lineage>
</organism>
<keyword evidence="10 16" id="KW-0238">DNA-binding</keyword>
<evidence type="ECO:0000256" key="5">
    <source>
        <dbReference type="ARBA" id="ARBA00022632"/>
    </source>
</evidence>